<dbReference type="GO" id="GO:0005737">
    <property type="term" value="C:cytoplasm"/>
    <property type="evidence" value="ECO:0007669"/>
    <property type="project" value="TreeGrafter"/>
</dbReference>
<accession>A0A9P6EK55</accession>
<evidence type="ECO:0000256" key="1">
    <source>
        <dbReference type="SAM" id="MobiDB-lite"/>
    </source>
</evidence>
<dbReference type="EMBL" id="MU157839">
    <property type="protein sequence ID" value="KAF9530586.1"/>
    <property type="molecule type" value="Genomic_DNA"/>
</dbReference>
<dbReference type="PANTHER" id="PTHR43668:SF5">
    <property type="entry name" value="AMIDOHYDROLASE 3 DOMAIN-CONTAINING PROTEIN"/>
    <property type="match status" value="1"/>
</dbReference>
<dbReference type="Proteomes" id="UP000807306">
    <property type="component" value="Unassembled WGS sequence"/>
</dbReference>
<organism evidence="2 3">
    <name type="scientific">Crepidotus variabilis</name>
    <dbReference type="NCBI Taxonomy" id="179855"/>
    <lineage>
        <taxon>Eukaryota</taxon>
        <taxon>Fungi</taxon>
        <taxon>Dikarya</taxon>
        <taxon>Basidiomycota</taxon>
        <taxon>Agaricomycotina</taxon>
        <taxon>Agaricomycetes</taxon>
        <taxon>Agaricomycetidae</taxon>
        <taxon>Agaricales</taxon>
        <taxon>Agaricineae</taxon>
        <taxon>Crepidotaceae</taxon>
        <taxon>Crepidotus</taxon>
    </lineage>
</organism>
<dbReference type="SUPFAM" id="SSF51338">
    <property type="entry name" value="Composite domain of metallo-dependent hydrolases"/>
    <property type="match status" value="1"/>
</dbReference>
<dbReference type="GO" id="GO:0004038">
    <property type="term" value="F:allantoinase activity"/>
    <property type="evidence" value="ECO:0007669"/>
    <property type="project" value="TreeGrafter"/>
</dbReference>
<dbReference type="OrthoDB" id="3056787at2759"/>
<evidence type="ECO:0008006" key="4">
    <source>
        <dbReference type="Google" id="ProtNLM"/>
    </source>
</evidence>
<dbReference type="PANTHER" id="PTHR43668">
    <property type="entry name" value="ALLANTOINASE"/>
    <property type="match status" value="1"/>
</dbReference>
<dbReference type="InterPro" id="IPR050138">
    <property type="entry name" value="DHOase/Allantoinase_Hydrolase"/>
</dbReference>
<dbReference type="Gene3D" id="3.20.20.140">
    <property type="entry name" value="Metal-dependent hydrolases"/>
    <property type="match status" value="1"/>
</dbReference>
<sequence>MALLDPLTRELEFLALSNIVHQEYHERETSISSGLQLRGCCCQLNILRVLIAVLSVTATTLIAFNFNLAAGNQSNRQTNVPIDAVQILQKCYALNTPADPPNNFSSRSQTRRPAGNSLGDLLLDKGLIKTFGNIEEVVLKSYNNLRVIEVHGAWVMPGIIDVHSHIDVNDFNSDNDLILPWPRSLDGLNTHDASYRLVLSGGVTTVNVLAGSGDAIGGQAFTIKLRPTVKRSSSFMVLEPPHGLNGSQVNTSLPPRRRQMNTRMDTQWALREGDWDDLGTLPEDLSGKLSLMCCTAQSRFTTIAIRLSTSTTWSDVSTQVAALRNIFIGRGVEDELANRVTKVLQGDLVLAVRVHSADITANIAQAQERRRKQTRDEDSAHSSLKVPFGLQLTWTATDPEKHYFPSGCTWRNCWPWS</sequence>
<keyword evidence="3" id="KW-1185">Reference proteome</keyword>
<reference evidence="2" key="1">
    <citation type="submission" date="2020-11" db="EMBL/GenBank/DDBJ databases">
        <authorList>
            <consortium name="DOE Joint Genome Institute"/>
            <person name="Ahrendt S."/>
            <person name="Riley R."/>
            <person name="Andreopoulos W."/>
            <person name="Labutti K."/>
            <person name="Pangilinan J."/>
            <person name="Ruiz-Duenas F.J."/>
            <person name="Barrasa J.M."/>
            <person name="Sanchez-Garcia M."/>
            <person name="Camarero S."/>
            <person name="Miyauchi S."/>
            <person name="Serrano A."/>
            <person name="Linde D."/>
            <person name="Babiker R."/>
            <person name="Drula E."/>
            <person name="Ayuso-Fernandez I."/>
            <person name="Pacheco R."/>
            <person name="Padilla G."/>
            <person name="Ferreira P."/>
            <person name="Barriuso J."/>
            <person name="Kellner H."/>
            <person name="Castanera R."/>
            <person name="Alfaro M."/>
            <person name="Ramirez L."/>
            <person name="Pisabarro A.G."/>
            <person name="Kuo A."/>
            <person name="Tritt A."/>
            <person name="Lipzen A."/>
            <person name="He G."/>
            <person name="Yan M."/>
            <person name="Ng V."/>
            <person name="Cullen D."/>
            <person name="Martin F."/>
            <person name="Rosso M.-N."/>
            <person name="Henrissat B."/>
            <person name="Hibbett D."/>
            <person name="Martinez A.T."/>
            <person name="Grigoriev I.V."/>
        </authorList>
    </citation>
    <scope>NUCLEOTIDE SEQUENCE</scope>
    <source>
        <strain evidence="2">CBS 506.95</strain>
    </source>
</reference>
<dbReference type="AlphaFoldDB" id="A0A9P6EK55"/>
<proteinExistence type="predicted"/>
<dbReference type="GO" id="GO:0006145">
    <property type="term" value="P:purine nucleobase catabolic process"/>
    <property type="evidence" value="ECO:0007669"/>
    <property type="project" value="TreeGrafter"/>
</dbReference>
<name>A0A9P6EK55_9AGAR</name>
<dbReference type="InterPro" id="IPR011059">
    <property type="entry name" value="Metal-dep_hydrolase_composite"/>
</dbReference>
<evidence type="ECO:0000313" key="3">
    <source>
        <dbReference type="Proteomes" id="UP000807306"/>
    </source>
</evidence>
<evidence type="ECO:0000313" key="2">
    <source>
        <dbReference type="EMBL" id="KAF9530586.1"/>
    </source>
</evidence>
<comment type="caution">
    <text evidence="2">The sequence shown here is derived from an EMBL/GenBank/DDBJ whole genome shotgun (WGS) entry which is preliminary data.</text>
</comment>
<feature type="region of interest" description="Disordered" evidence="1">
    <location>
        <begin position="98"/>
        <end position="117"/>
    </location>
</feature>
<gene>
    <name evidence="2" type="ORF">CPB83DRAFT_834241</name>
</gene>
<protein>
    <recommendedName>
        <fullName evidence="4">Amidohydrolase-related domain-containing protein</fullName>
    </recommendedName>
</protein>